<feature type="domain" description="Carbohydrate kinase PfkB" evidence="3">
    <location>
        <begin position="35"/>
        <end position="292"/>
    </location>
</feature>
<evidence type="ECO:0000256" key="2">
    <source>
        <dbReference type="ARBA" id="ARBA00022777"/>
    </source>
</evidence>
<dbReference type="Gene3D" id="3.40.1190.20">
    <property type="match status" value="1"/>
</dbReference>
<accession>A0AAU6PHT4</accession>
<name>A0AAU6PHT4_9GAMM</name>
<dbReference type="GO" id="GO:0004001">
    <property type="term" value="F:adenosine kinase activity"/>
    <property type="evidence" value="ECO:0007669"/>
    <property type="project" value="UniProtKB-EC"/>
</dbReference>
<keyword evidence="2 4" id="KW-0418">Kinase</keyword>
<dbReference type="EMBL" id="CP138327">
    <property type="protein sequence ID" value="WXU00601.1"/>
    <property type="molecule type" value="Genomic_DNA"/>
</dbReference>
<gene>
    <name evidence="4" type="primary">adoK</name>
    <name evidence="4" type="ORF">Ctma_1327</name>
</gene>
<keyword evidence="1 4" id="KW-0808">Transferase</keyword>
<evidence type="ECO:0000256" key="1">
    <source>
        <dbReference type="ARBA" id="ARBA00022679"/>
    </source>
</evidence>
<dbReference type="InterPro" id="IPR011611">
    <property type="entry name" value="PfkB_dom"/>
</dbReference>
<reference evidence="4" key="1">
    <citation type="submission" date="2023-10" db="EMBL/GenBank/DDBJ databases">
        <title>The first scallop-associated chemosynthetic bacterial symbiont.</title>
        <authorList>
            <person name="Lin Y.-T."/>
            <person name="Sun J."/>
            <person name="Ip J.C.-H."/>
            <person name="He X."/>
            <person name="Gao Z.-M."/>
            <person name="Perez M."/>
            <person name="Xu T."/>
            <person name="Qian P.-Y."/>
            <person name="Qiu J.-W."/>
        </authorList>
    </citation>
    <scope>NUCLEOTIDE SEQUENCE</scope>
    <source>
        <strain evidence="4">Gill1</strain>
    </source>
</reference>
<dbReference type="PANTHER" id="PTHR10584">
    <property type="entry name" value="SUGAR KINASE"/>
    <property type="match status" value="1"/>
</dbReference>
<sequence length="313" mass="34005">MSQTALICGSYAFDSIMVFQDKFKNHILPDKVHMLNVSFLVPTMRKEFGGCGGNIAYNLHLLGANSVPMATVGEDFTPYMNWMKDHQMNTTHMKIIEGSYTGQAFITTDMDDNQITAFHPGAMSDSHLNKVSDAGTVDIGIVSPDGRDGMIEHAKQFADAEIPFIFDPGQGMPMFSGEELTAFVEQATFVAVNDYESQMLQDKTGLDLATIASKVKALIITKGGEGSEIHTNGKIINIAPANVTATQDPTGCGDAYRAGLLYGLMNDMDWKTTGQLAGLLGAIKIAHLGTQNHKFDLAGIKKLYQENYGEALF</sequence>
<evidence type="ECO:0000259" key="3">
    <source>
        <dbReference type="Pfam" id="PF00294"/>
    </source>
</evidence>
<protein>
    <submittedName>
        <fullName evidence="4">Adenosine kinase</fullName>
        <ecNumber evidence="4">2.7.1.20</ecNumber>
    </submittedName>
</protein>
<dbReference type="SUPFAM" id="SSF53613">
    <property type="entry name" value="Ribokinase-like"/>
    <property type="match status" value="1"/>
</dbReference>
<dbReference type="PROSITE" id="PS00583">
    <property type="entry name" value="PFKB_KINASES_1"/>
    <property type="match status" value="1"/>
</dbReference>
<evidence type="ECO:0000313" key="4">
    <source>
        <dbReference type="EMBL" id="WXU00601.1"/>
    </source>
</evidence>
<dbReference type="InterPro" id="IPR002173">
    <property type="entry name" value="Carboh/pur_kinase_PfkB_CS"/>
</dbReference>
<dbReference type="CDD" id="cd01942">
    <property type="entry name" value="ribokinase_group_A"/>
    <property type="match status" value="1"/>
</dbReference>
<dbReference type="InterPro" id="IPR029056">
    <property type="entry name" value="Ribokinase-like"/>
</dbReference>
<dbReference type="EC" id="2.7.1.20" evidence="4"/>
<dbReference type="Pfam" id="PF00294">
    <property type="entry name" value="PfkB"/>
    <property type="match status" value="1"/>
</dbReference>
<dbReference type="PANTHER" id="PTHR10584:SF166">
    <property type="entry name" value="RIBOKINASE"/>
    <property type="match status" value="1"/>
</dbReference>
<organism evidence="4">
    <name type="scientific">Catillopecten margaritatus gill symbiont</name>
    <dbReference type="NCBI Taxonomy" id="3083288"/>
    <lineage>
        <taxon>Bacteria</taxon>
        <taxon>Pseudomonadati</taxon>
        <taxon>Pseudomonadota</taxon>
        <taxon>Gammaproteobacteria</taxon>
        <taxon>sulfur-oxidizing symbionts</taxon>
    </lineage>
</organism>
<dbReference type="AlphaFoldDB" id="A0AAU6PHT4"/>
<proteinExistence type="predicted"/>